<keyword evidence="2" id="KW-0472">Membrane</keyword>
<evidence type="ECO:0000313" key="3">
    <source>
        <dbReference type="EMBL" id="MCF2530441.1"/>
    </source>
</evidence>
<dbReference type="EMBL" id="JAKFHA010000016">
    <property type="protein sequence ID" value="MCF2530441.1"/>
    <property type="molecule type" value="Genomic_DNA"/>
</dbReference>
<proteinExistence type="predicted"/>
<protein>
    <submittedName>
        <fullName evidence="3">DUF4352 domain-containing protein</fullName>
    </submittedName>
</protein>
<reference evidence="3" key="1">
    <citation type="submission" date="2022-01" db="EMBL/GenBank/DDBJ databases">
        <title>Genome-Based Taxonomic Classification of the Phylum Actinobacteria.</title>
        <authorList>
            <person name="Gao Y."/>
        </authorList>
    </citation>
    <scope>NUCLEOTIDE SEQUENCE</scope>
    <source>
        <strain evidence="3">KLBMP 8922</strain>
    </source>
</reference>
<keyword evidence="2" id="KW-1133">Transmembrane helix</keyword>
<feature type="region of interest" description="Disordered" evidence="1">
    <location>
        <begin position="171"/>
        <end position="194"/>
    </location>
</feature>
<gene>
    <name evidence="3" type="ORF">LZ495_24915</name>
</gene>
<feature type="compositionally biased region" description="Basic and acidic residues" evidence="1">
    <location>
        <begin position="171"/>
        <end position="181"/>
    </location>
</feature>
<sequence length="194" mass="21133">MADDGGRPRAVRAAVVGTVLGLLVGAGAAAGTAALLWPDGSNGDPRLHPDKNDLIVHAAPVRSGEIEMEVRTLQCGLEFTTGTHAEAMARGQFCAVRVTFHNDQPVTADIDTRRQELVLDDGSVVQTGNEVMQIKRQLRTQSVGGRNVITLDLWYDIPVDRHPKAIRLISEPDLRGHEPPRPVDVPLPRYTKRN</sequence>
<dbReference type="RefSeq" id="WP_235055106.1">
    <property type="nucleotide sequence ID" value="NZ_JAKFHA010000016.1"/>
</dbReference>
<keyword evidence="4" id="KW-1185">Reference proteome</keyword>
<dbReference type="Proteomes" id="UP001165378">
    <property type="component" value="Unassembled WGS sequence"/>
</dbReference>
<evidence type="ECO:0000256" key="1">
    <source>
        <dbReference type="SAM" id="MobiDB-lite"/>
    </source>
</evidence>
<evidence type="ECO:0000313" key="4">
    <source>
        <dbReference type="Proteomes" id="UP001165378"/>
    </source>
</evidence>
<name>A0AA41Q347_9ACTN</name>
<accession>A0AA41Q347</accession>
<dbReference type="AlphaFoldDB" id="A0AA41Q347"/>
<feature type="transmembrane region" description="Helical" evidence="2">
    <location>
        <begin position="12"/>
        <end position="37"/>
    </location>
</feature>
<organism evidence="3 4">
    <name type="scientific">Yinghuangia soli</name>
    <dbReference type="NCBI Taxonomy" id="2908204"/>
    <lineage>
        <taxon>Bacteria</taxon>
        <taxon>Bacillati</taxon>
        <taxon>Actinomycetota</taxon>
        <taxon>Actinomycetes</taxon>
        <taxon>Kitasatosporales</taxon>
        <taxon>Streptomycetaceae</taxon>
        <taxon>Yinghuangia</taxon>
    </lineage>
</organism>
<comment type="caution">
    <text evidence="3">The sequence shown here is derived from an EMBL/GenBank/DDBJ whole genome shotgun (WGS) entry which is preliminary data.</text>
</comment>
<evidence type="ECO:0000256" key="2">
    <source>
        <dbReference type="SAM" id="Phobius"/>
    </source>
</evidence>
<keyword evidence="2" id="KW-0812">Transmembrane</keyword>